<dbReference type="PANTHER" id="PTHR46448:SF2">
    <property type="entry name" value="PROTEIN KINASE DOMAIN-CONTAINING PROTEIN"/>
    <property type="match status" value="1"/>
</dbReference>
<evidence type="ECO:0000259" key="1">
    <source>
        <dbReference type="Pfam" id="PF12260"/>
    </source>
</evidence>
<dbReference type="Proteomes" id="UP000694559">
    <property type="component" value="Unplaced"/>
</dbReference>
<dbReference type="InterPro" id="IPR022049">
    <property type="entry name" value="FAM69_kinase_dom"/>
</dbReference>
<keyword evidence="3" id="KW-1185">Reference proteome</keyword>
<reference evidence="2" key="2">
    <citation type="submission" date="2025-09" db="UniProtKB">
        <authorList>
            <consortium name="Ensembl"/>
        </authorList>
    </citation>
    <scope>IDENTIFICATION</scope>
</reference>
<dbReference type="GeneTree" id="ENSGT00390000001205"/>
<protein>
    <recommendedName>
        <fullName evidence="1">FAM69 protein-kinase domain-containing protein</fullName>
    </recommendedName>
</protein>
<reference evidence="2" key="1">
    <citation type="submission" date="2025-08" db="UniProtKB">
        <authorList>
            <consortium name="Ensembl"/>
        </authorList>
    </citation>
    <scope>IDENTIFICATION</scope>
</reference>
<dbReference type="GO" id="GO:0001501">
    <property type="term" value="P:skeletal system development"/>
    <property type="evidence" value="ECO:0007669"/>
    <property type="project" value="TreeGrafter"/>
</dbReference>
<dbReference type="AlphaFoldDB" id="A0A8C6VIT1"/>
<evidence type="ECO:0000313" key="2">
    <source>
        <dbReference type="Ensembl" id="ENSNNAP00000006383.1"/>
    </source>
</evidence>
<dbReference type="Pfam" id="PF12260">
    <property type="entry name" value="PIP49_C"/>
    <property type="match status" value="1"/>
</dbReference>
<dbReference type="GO" id="GO:0005576">
    <property type="term" value="C:extracellular region"/>
    <property type="evidence" value="ECO:0007669"/>
    <property type="project" value="TreeGrafter"/>
</dbReference>
<dbReference type="PANTHER" id="PTHR46448">
    <property type="entry name" value="PROTEIN KINASE DOMAIN-CONTAINING PROTEIN"/>
    <property type="match status" value="1"/>
</dbReference>
<dbReference type="GO" id="GO:0004715">
    <property type="term" value="F:non-membrane spanning protein tyrosine kinase activity"/>
    <property type="evidence" value="ECO:0007669"/>
    <property type="project" value="InterPro"/>
</dbReference>
<feature type="domain" description="FAM69 protein-kinase" evidence="1">
    <location>
        <begin position="35"/>
        <end position="163"/>
    </location>
</feature>
<evidence type="ECO:0000313" key="3">
    <source>
        <dbReference type="Proteomes" id="UP000694559"/>
    </source>
</evidence>
<dbReference type="InterPro" id="IPR042983">
    <property type="entry name" value="PKDCC"/>
</dbReference>
<dbReference type="Gene3D" id="1.10.510.10">
    <property type="entry name" value="Transferase(Phosphotransferase) domain 1"/>
    <property type="match status" value="1"/>
</dbReference>
<sequence>LGLLARLRSRLRICQRKAETNYLVSMLELGTPLEMIQLLQIPWEERFKICLDLVELLYYLANSPLGSIALLDFQPRQFVMVNGLLKVTDLDDVSTEELSCKRDQDCILKFPTKTFFLKCASRRNCKGINEKRNLFNAYRYFFTYLLPHTAPIALQPILKDILNATGDLRYGANETLRAFQKVLHLYKSGLYLQKRPSHLKEYFVVKGFHSVDTEDYKCWPSYSPLRCMLSVHNVEEAASICNYHPQCQHFIITSQRTWTGENRWHYEHHLGIFLKNP</sequence>
<proteinExistence type="predicted"/>
<name>A0A8C6VIT1_NAJNA</name>
<dbReference type="Ensembl" id="ENSNNAT00000006681.1">
    <property type="protein sequence ID" value="ENSNNAP00000006383.1"/>
    <property type="gene ID" value="ENSNNAG00000004273.1"/>
</dbReference>
<organism evidence="2 3">
    <name type="scientific">Naja naja</name>
    <name type="common">Indian cobra</name>
    <dbReference type="NCBI Taxonomy" id="35670"/>
    <lineage>
        <taxon>Eukaryota</taxon>
        <taxon>Metazoa</taxon>
        <taxon>Chordata</taxon>
        <taxon>Craniata</taxon>
        <taxon>Vertebrata</taxon>
        <taxon>Euteleostomi</taxon>
        <taxon>Lepidosauria</taxon>
        <taxon>Squamata</taxon>
        <taxon>Bifurcata</taxon>
        <taxon>Unidentata</taxon>
        <taxon>Episquamata</taxon>
        <taxon>Toxicofera</taxon>
        <taxon>Serpentes</taxon>
        <taxon>Colubroidea</taxon>
        <taxon>Elapidae</taxon>
        <taxon>Elapinae</taxon>
        <taxon>Naja</taxon>
    </lineage>
</organism>
<accession>A0A8C6VIT1</accession>